<dbReference type="InterPro" id="IPR028098">
    <property type="entry name" value="Glyco_trans_4-like_N"/>
</dbReference>
<feature type="domain" description="Glycosyl transferase family 1" evidence="3">
    <location>
        <begin position="205"/>
        <end position="360"/>
    </location>
</feature>
<feature type="domain" description="Glycosyltransferase subfamily 4-like N-terminal" evidence="4">
    <location>
        <begin position="23"/>
        <end position="199"/>
    </location>
</feature>
<evidence type="ECO:0000313" key="6">
    <source>
        <dbReference type="Proteomes" id="UP000755585"/>
    </source>
</evidence>
<name>A0ABS4UZ81_9ACTN</name>
<dbReference type="PANTHER" id="PTHR45947:SF3">
    <property type="entry name" value="SULFOQUINOVOSYL TRANSFERASE SQD2"/>
    <property type="match status" value="1"/>
</dbReference>
<dbReference type="CDD" id="cd03801">
    <property type="entry name" value="GT4_PimA-like"/>
    <property type="match status" value="1"/>
</dbReference>
<evidence type="ECO:0000313" key="5">
    <source>
        <dbReference type="EMBL" id="MBP2356903.1"/>
    </source>
</evidence>
<evidence type="ECO:0000256" key="2">
    <source>
        <dbReference type="ARBA" id="ARBA00022679"/>
    </source>
</evidence>
<evidence type="ECO:0000259" key="3">
    <source>
        <dbReference type="Pfam" id="PF00534"/>
    </source>
</evidence>
<dbReference type="Gene3D" id="3.40.50.2000">
    <property type="entry name" value="Glycogen Phosphorylase B"/>
    <property type="match status" value="2"/>
</dbReference>
<dbReference type="RefSeq" id="WP_209699346.1">
    <property type="nucleotide sequence ID" value="NZ_JAGINT010000002.1"/>
</dbReference>
<dbReference type="Proteomes" id="UP000755585">
    <property type="component" value="Unassembled WGS sequence"/>
</dbReference>
<dbReference type="EMBL" id="JAGINT010000002">
    <property type="protein sequence ID" value="MBP2356903.1"/>
    <property type="molecule type" value="Genomic_DNA"/>
</dbReference>
<dbReference type="Pfam" id="PF13439">
    <property type="entry name" value="Glyco_transf_4"/>
    <property type="match status" value="1"/>
</dbReference>
<organism evidence="5 6">
    <name type="scientific">Kribbella aluminosa</name>
    <dbReference type="NCBI Taxonomy" id="416017"/>
    <lineage>
        <taxon>Bacteria</taxon>
        <taxon>Bacillati</taxon>
        <taxon>Actinomycetota</taxon>
        <taxon>Actinomycetes</taxon>
        <taxon>Propionibacteriales</taxon>
        <taxon>Kribbellaceae</taxon>
        <taxon>Kribbella</taxon>
    </lineage>
</organism>
<protein>
    <submittedName>
        <fullName evidence="5">Glycosyltransferase involved in cell wall biosynthesis</fullName>
    </submittedName>
</protein>
<evidence type="ECO:0000256" key="1">
    <source>
        <dbReference type="ARBA" id="ARBA00022676"/>
    </source>
</evidence>
<keyword evidence="2" id="KW-0808">Transferase</keyword>
<comment type="caution">
    <text evidence="5">The sequence shown here is derived from an EMBL/GenBank/DDBJ whole genome shotgun (WGS) entry which is preliminary data.</text>
</comment>
<dbReference type="SUPFAM" id="SSF53756">
    <property type="entry name" value="UDP-Glycosyltransferase/glycogen phosphorylase"/>
    <property type="match status" value="1"/>
</dbReference>
<keyword evidence="1" id="KW-0328">Glycosyltransferase</keyword>
<evidence type="ECO:0000259" key="4">
    <source>
        <dbReference type="Pfam" id="PF13439"/>
    </source>
</evidence>
<dbReference type="InterPro" id="IPR001296">
    <property type="entry name" value="Glyco_trans_1"/>
</dbReference>
<dbReference type="InterPro" id="IPR050194">
    <property type="entry name" value="Glycosyltransferase_grp1"/>
</dbReference>
<sequence>MGDLGMNGREIVVATPMRPAGTSGLQSHVRTFHEYLQGAARTATVVSPFASRSLLLTPVFAARIGLRWVSKPAGVWWYRYWHAHYLEQALRRQIADNPDAVIYTQCPVSAGAAMRARTTQPVVMAAHLNVSQADEWAGKGELPEGGRLYRSIRAYEERLLPELDGIVYMSEFARSVLAERMPTIRNVPSAVVPNPVNPSAATTTGTPADLVTVGFLEGRKNQAYLIDVLGAAARRGHRYTADIIGSGPDRRALQSRADELGIGDQVRFLGYQADPPSLLPGHRLYCHTATMENLPIAILEAMAAGLPVLAGAVGGIREMVAPGIEGRFWPLDDAETAAGVLIETLQDEPRRTAMAAAAKRRADTEFSRDVVGRRLTGFLDGTRLRQVDSLI</sequence>
<dbReference type="Pfam" id="PF00534">
    <property type="entry name" value="Glycos_transf_1"/>
    <property type="match status" value="1"/>
</dbReference>
<gene>
    <name evidence="5" type="ORF">JOF29_008013</name>
</gene>
<keyword evidence="6" id="KW-1185">Reference proteome</keyword>
<reference evidence="5 6" key="1">
    <citation type="submission" date="2021-03" db="EMBL/GenBank/DDBJ databases">
        <title>Sequencing the genomes of 1000 actinobacteria strains.</title>
        <authorList>
            <person name="Klenk H.-P."/>
        </authorList>
    </citation>
    <scope>NUCLEOTIDE SEQUENCE [LARGE SCALE GENOMIC DNA]</scope>
    <source>
        <strain evidence="5 6">DSM 18824</strain>
    </source>
</reference>
<accession>A0ABS4UZ81</accession>
<proteinExistence type="predicted"/>
<dbReference type="PANTHER" id="PTHR45947">
    <property type="entry name" value="SULFOQUINOVOSYL TRANSFERASE SQD2"/>
    <property type="match status" value="1"/>
</dbReference>